<evidence type="ECO:0000313" key="1">
    <source>
        <dbReference type="EMBL" id="KAJ2985845.1"/>
    </source>
</evidence>
<evidence type="ECO:0000313" key="2">
    <source>
        <dbReference type="Proteomes" id="UP001143856"/>
    </source>
</evidence>
<proteinExistence type="predicted"/>
<comment type="caution">
    <text evidence="1">The sequence shown here is derived from an EMBL/GenBank/DDBJ whole genome shotgun (WGS) entry which is preliminary data.</text>
</comment>
<dbReference type="EMBL" id="JAPDGR010001039">
    <property type="protein sequence ID" value="KAJ2985845.1"/>
    <property type="molecule type" value="Genomic_DNA"/>
</dbReference>
<keyword evidence="2" id="KW-1185">Reference proteome</keyword>
<gene>
    <name evidence="1" type="ORF">NUW58_g5318</name>
</gene>
<protein>
    <submittedName>
        <fullName evidence="1">Uncharacterized protein</fullName>
    </submittedName>
</protein>
<organism evidence="1 2">
    <name type="scientific">Xylaria curta</name>
    <dbReference type="NCBI Taxonomy" id="42375"/>
    <lineage>
        <taxon>Eukaryota</taxon>
        <taxon>Fungi</taxon>
        <taxon>Dikarya</taxon>
        <taxon>Ascomycota</taxon>
        <taxon>Pezizomycotina</taxon>
        <taxon>Sordariomycetes</taxon>
        <taxon>Xylariomycetidae</taxon>
        <taxon>Xylariales</taxon>
        <taxon>Xylariaceae</taxon>
        <taxon>Xylaria</taxon>
    </lineage>
</organism>
<name>A0ACC1P3A6_9PEZI</name>
<dbReference type="Proteomes" id="UP001143856">
    <property type="component" value="Unassembled WGS sequence"/>
</dbReference>
<reference evidence="1" key="1">
    <citation type="submission" date="2022-10" db="EMBL/GenBank/DDBJ databases">
        <title>Genome Sequence of Xylaria curta.</title>
        <authorList>
            <person name="Buettner E."/>
        </authorList>
    </citation>
    <scope>NUCLEOTIDE SEQUENCE</scope>
    <source>
        <strain evidence="1">Babe10</strain>
    </source>
</reference>
<accession>A0ACC1P3A6</accession>
<sequence>MNNAEPVNREPGLSQQSPQRAPPESEKFWSFIWLYLPFSPPGRAALLISIIYMFIYTYIGPLVSPPPTRFVFNFPNAQVLTHREDFSSNVTHFRLAVHQDIDGWAVKYVSVDFDVRMLGEKIPKTNTYNIWIPAVPQGDNCTFRFGVDPGNDGIALKQIVSCQALPSVNNAWNSDAFEYLHLEPRPMKNSTGNVRLVRHPKLDTPGGLAVMKFANFADEIHAIALETEVYYYLQNSGIAPKFLGHVREGRRVIGFLLEYIEDARLTSEIYGLTDAEISRCQQALAKLHGFGLIHNDIHLGNCLIRRDGTAILIDFDRATFLSLAIPDVLNQEYFARDFVNMTNTDGKSSQ</sequence>